<dbReference type="CDD" id="cd00165">
    <property type="entry name" value="S4"/>
    <property type="match status" value="1"/>
</dbReference>
<evidence type="ECO:0008006" key="5">
    <source>
        <dbReference type="Google" id="ProtNLM"/>
    </source>
</evidence>
<dbReference type="EMBL" id="HBIO01000371">
    <property type="protein sequence ID" value="CAE0455429.1"/>
    <property type="molecule type" value="Transcribed_RNA"/>
</dbReference>
<sequence length="204" mass="22994">MKAIAIPQLLRMLVVAAVSLPLASSFCNHGVFQNAFLGRNPSTTNKQKQQSSSVASFRNSQQNRFDKFHFTTRWATQKGGIGEELPLIDLQTFLKLTNQVQSGGEAKAVIQGGDCVLNGEVETRRGKKLFTGDEVLYAGQHFDVLDEVNKKGYVWKVKKKKVKPVAKIDADGNLEFGGRHRSEEWRQERKAKKNEKKVIHRNKK</sequence>
<evidence type="ECO:0000256" key="1">
    <source>
        <dbReference type="PROSITE-ProRule" id="PRU00182"/>
    </source>
</evidence>
<dbReference type="InterPro" id="IPR036986">
    <property type="entry name" value="S4_RNA-bd_sf"/>
</dbReference>
<dbReference type="Gene3D" id="3.10.290.10">
    <property type="entry name" value="RNA-binding S4 domain"/>
    <property type="match status" value="1"/>
</dbReference>
<proteinExistence type="predicted"/>
<feature type="region of interest" description="Disordered" evidence="2">
    <location>
        <begin position="180"/>
        <end position="204"/>
    </location>
</feature>
<feature type="signal peptide" evidence="3">
    <location>
        <begin position="1"/>
        <end position="25"/>
    </location>
</feature>
<dbReference type="PROSITE" id="PS50889">
    <property type="entry name" value="S4"/>
    <property type="match status" value="1"/>
</dbReference>
<reference evidence="4" key="1">
    <citation type="submission" date="2021-01" db="EMBL/GenBank/DDBJ databases">
        <authorList>
            <person name="Corre E."/>
            <person name="Pelletier E."/>
            <person name="Niang G."/>
            <person name="Scheremetjew M."/>
            <person name="Finn R."/>
            <person name="Kale V."/>
            <person name="Holt S."/>
            <person name="Cochrane G."/>
            <person name="Meng A."/>
            <person name="Brown T."/>
            <person name="Cohen L."/>
        </authorList>
    </citation>
    <scope>NUCLEOTIDE SEQUENCE</scope>
    <source>
        <strain evidence="4">MM31A-1</strain>
    </source>
</reference>
<feature type="compositionally biased region" description="Basic residues" evidence="2">
    <location>
        <begin position="189"/>
        <end position="204"/>
    </location>
</feature>
<dbReference type="Pfam" id="PF13275">
    <property type="entry name" value="S4_2"/>
    <property type="match status" value="1"/>
</dbReference>
<organism evidence="4">
    <name type="scientific">Chaetoceros debilis</name>
    <dbReference type="NCBI Taxonomy" id="122233"/>
    <lineage>
        <taxon>Eukaryota</taxon>
        <taxon>Sar</taxon>
        <taxon>Stramenopiles</taxon>
        <taxon>Ochrophyta</taxon>
        <taxon>Bacillariophyta</taxon>
        <taxon>Coscinodiscophyceae</taxon>
        <taxon>Chaetocerotophycidae</taxon>
        <taxon>Chaetocerotales</taxon>
        <taxon>Chaetocerotaceae</taxon>
        <taxon>Chaetoceros</taxon>
    </lineage>
</organism>
<gene>
    <name evidence="4" type="ORF">CDEB00056_LOCUS270</name>
</gene>
<dbReference type="AlphaFoldDB" id="A0A7S3PU59"/>
<accession>A0A7S3PU59</accession>
<keyword evidence="3" id="KW-0732">Signal</keyword>
<name>A0A7S3PU59_9STRA</name>
<evidence type="ECO:0000313" key="4">
    <source>
        <dbReference type="EMBL" id="CAE0455429.1"/>
    </source>
</evidence>
<dbReference type="SUPFAM" id="SSF55174">
    <property type="entry name" value="Alpha-L RNA-binding motif"/>
    <property type="match status" value="1"/>
</dbReference>
<protein>
    <recommendedName>
        <fullName evidence="5">RNA-binding S4 domain-containing protein</fullName>
    </recommendedName>
</protein>
<evidence type="ECO:0000256" key="2">
    <source>
        <dbReference type="SAM" id="MobiDB-lite"/>
    </source>
</evidence>
<evidence type="ECO:0000256" key="3">
    <source>
        <dbReference type="SAM" id="SignalP"/>
    </source>
</evidence>
<keyword evidence="1" id="KW-0694">RNA-binding</keyword>
<dbReference type="GO" id="GO:0003723">
    <property type="term" value="F:RNA binding"/>
    <property type="evidence" value="ECO:0007669"/>
    <property type="project" value="UniProtKB-KW"/>
</dbReference>
<feature type="chain" id="PRO_5030774636" description="RNA-binding S4 domain-containing protein" evidence="3">
    <location>
        <begin position="26"/>
        <end position="204"/>
    </location>
</feature>